<dbReference type="CDD" id="cd00293">
    <property type="entry name" value="USP-like"/>
    <property type="match status" value="2"/>
</dbReference>
<comment type="caution">
    <text evidence="3">The sequence shown here is derived from an EMBL/GenBank/DDBJ whole genome shotgun (WGS) entry which is preliminary data.</text>
</comment>
<sequence>MFQRIIKQLFPSDDAEVQVNSLLSASTECSDSVLNSSVGAEFRNLLVCLDRSQHAKNTLPYIIALAKGWNAHITLLNVFETNKNHNMEKPADLFDWKIRHNEAQDYLRKVAEESRSELKDIDYELQEGQVIEQICSWGVEHPTDLTVFSSHSDKVVTTSSLGSTAVKILQEVSGSLLLIPATAHRIDANTTVPYSRILLPLDGSVQAETAFPIALRLAEIHKAELVLAHIITTPQLVNTGPRCSNDTELVQRLFRRNEVTAKAYLDACLAKIDTHKVSARARLIKTGDARDVLLQIAREEKTDLVVLSAHGISGRVNEPCGSVTAHLFSHLAIPLLIVRECARQNRDVQEAHQDETRIPLRASA</sequence>
<gene>
    <name evidence="3" type="ORF">DKT75_19495</name>
</gene>
<evidence type="ECO:0000259" key="2">
    <source>
        <dbReference type="Pfam" id="PF00582"/>
    </source>
</evidence>
<dbReference type="InterPro" id="IPR014729">
    <property type="entry name" value="Rossmann-like_a/b/a_fold"/>
</dbReference>
<name>A0A317CBQ6_9GAMM</name>
<dbReference type="EMBL" id="QGKL01000042">
    <property type="protein sequence ID" value="PWQ93790.1"/>
    <property type="molecule type" value="Genomic_DNA"/>
</dbReference>
<feature type="domain" description="UspA" evidence="2">
    <location>
        <begin position="42"/>
        <end position="180"/>
    </location>
</feature>
<reference evidence="3 4" key="1">
    <citation type="submission" date="2018-05" db="EMBL/GenBank/DDBJ databases">
        <title>Leucothrix arctica sp. nov., isolated from Arctic seawater.</title>
        <authorList>
            <person name="Choi A."/>
            <person name="Baek K."/>
        </authorList>
    </citation>
    <scope>NUCLEOTIDE SEQUENCE [LARGE SCALE GENOMIC DNA]</scope>
    <source>
        <strain evidence="3 4">IMCC9719</strain>
    </source>
</reference>
<feature type="domain" description="UspA" evidence="2">
    <location>
        <begin position="194"/>
        <end position="339"/>
    </location>
</feature>
<comment type="similarity">
    <text evidence="1">Belongs to the universal stress protein A family.</text>
</comment>
<accession>A0A317CBQ6</accession>
<dbReference type="RefSeq" id="WP_109825954.1">
    <property type="nucleotide sequence ID" value="NZ_QGKL01000042.1"/>
</dbReference>
<dbReference type="OrthoDB" id="9792500at2"/>
<dbReference type="PANTHER" id="PTHR46268">
    <property type="entry name" value="STRESS RESPONSE PROTEIN NHAX"/>
    <property type="match status" value="1"/>
</dbReference>
<dbReference type="InterPro" id="IPR006016">
    <property type="entry name" value="UspA"/>
</dbReference>
<dbReference type="InterPro" id="IPR006015">
    <property type="entry name" value="Universal_stress_UspA"/>
</dbReference>
<dbReference type="PANTHER" id="PTHR46268:SF6">
    <property type="entry name" value="UNIVERSAL STRESS PROTEIN UP12"/>
    <property type="match status" value="1"/>
</dbReference>
<evidence type="ECO:0000256" key="1">
    <source>
        <dbReference type="ARBA" id="ARBA00008791"/>
    </source>
</evidence>
<keyword evidence="4" id="KW-1185">Reference proteome</keyword>
<organism evidence="3 4">
    <name type="scientific">Leucothrix arctica</name>
    <dbReference type="NCBI Taxonomy" id="1481894"/>
    <lineage>
        <taxon>Bacteria</taxon>
        <taxon>Pseudomonadati</taxon>
        <taxon>Pseudomonadota</taxon>
        <taxon>Gammaproteobacteria</taxon>
        <taxon>Thiotrichales</taxon>
        <taxon>Thiotrichaceae</taxon>
        <taxon>Leucothrix</taxon>
    </lineage>
</organism>
<protein>
    <recommendedName>
        <fullName evidence="2">UspA domain-containing protein</fullName>
    </recommendedName>
</protein>
<evidence type="ECO:0000313" key="4">
    <source>
        <dbReference type="Proteomes" id="UP000245506"/>
    </source>
</evidence>
<evidence type="ECO:0000313" key="3">
    <source>
        <dbReference type="EMBL" id="PWQ93790.1"/>
    </source>
</evidence>
<dbReference type="SUPFAM" id="SSF52402">
    <property type="entry name" value="Adenine nucleotide alpha hydrolases-like"/>
    <property type="match status" value="2"/>
</dbReference>
<dbReference type="Pfam" id="PF00582">
    <property type="entry name" value="Usp"/>
    <property type="match status" value="2"/>
</dbReference>
<dbReference type="PRINTS" id="PR01438">
    <property type="entry name" value="UNVRSLSTRESS"/>
</dbReference>
<dbReference type="Gene3D" id="3.40.50.620">
    <property type="entry name" value="HUPs"/>
    <property type="match status" value="2"/>
</dbReference>
<dbReference type="Proteomes" id="UP000245506">
    <property type="component" value="Unassembled WGS sequence"/>
</dbReference>
<dbReference type="AlphaFoldDB" id="A0A317CBQ6"/>
<proteinExistence type="inferred from homology"/>